<dbReference type="Gene3D" id="3.60.15.10">
    <property type="entry name" value="Ribonuclease Z/Hydroxyacylglutathione hydrolase-like"/>
    <property type="match status" value="1"/>
</dbReference>
<dbReference type="RefSeq" id="WP_167090211.1">
    <property type="nucleotide sequence ID" value="NZ_WHJG01000031.1"/>
</dbReference>
<feature type="domain" description="Metallo-beta-lactamase" evidence="6">
    <location>
        <begin position="91"/>
        <end position="296"/>
    </location>
</feature>
<keyword evidence="8" id="KW-1185">Reference proteome</keyword>
<dbReference type="SMART" id="SM00849">
    <property type="entry name" value="Lactamase_B"/>
    <property type="match status" value="1"/>
</dbReference>
<keyword evidence="2" id="KW-0479">Metal-binding</keyword>
<dbReference type="SUPFAM" id="SSF56281">
    <property type="entry name" value="Metallo-hydrolase/oxidoreductase"/>
    <property type="match status" value="1"/>
</dbReference>
<evidence type="ECO:0000256" key="3">
    <source>
        <dbReference type="ARBA" id="ARBA00022801"/>
    </source>
</evidence>
<dbReference type="InterPro" id="IPR001279">
    <property type="entry name" value="Metallo-B-lactamas"/>
</dbReference>
<dbReference type="PANTHER" id="PTHR42978">
    <property type="entry name" value="QUORUM-QUENCHING LACTONASE YTNP-RELATED-RELATED"/>
    <property type="match status" value="1"/>
</dbReference>
<evidence type="ECO:0000259" key="6">
    <source>
        <dbReference type="SMART" id="SM00849"/>
    </source>
</evidence>
<protein>
    <submittedName>
        <fullName evidence="7">MBL fold metallo-hydrolase</fullName>
    </submittedName>
</protein>
<keyword evidence="5" id="KW-0732">Signal</keyword>
<reference evidence="7 8" key="1">
    <citation type="submission" date="2019-10" db="EMBL/GenBank/DDBJ databases">
        <title>Taxonomy of Antarctic Massilia spp.: description of Massilia rubra sp. nov., Massilia aquatica sp. nov., Massilia mucilaginosa sp. nov., Massilia frigida sp. nov. isolated from streams, lakes and regoliths.</title>
        <authorList>
            <person name="Holochova P."/>
            <person name="Sedlacek I."/>
            <person name="Kralova S."/>
            <person name="Maslanova I."/>
            <person name="Busse H.-J."/>
            <person name="Stankova E."/>
            <person name="Vrbovska V."/>
            <person name="Kovarovic V."/>
            <person name="Bartak M."/>
            <person name="Svec P."/>
            <person name="Pantucek R."/>
        </authorList>
    </citation>
    <scope>NUCLEOTIDE SEQUENCE [LARGE SCALE GENOMIC DNA]</scope>
    <source>
        <strain evidence="7 8">CCM 8695</strain>
    </source>
</reference>
<accession>A0ABX0NB48</accession>
<name>A0ABX0NB48_9BURK</name>
<gene>
    <name evidence="7" type="ORF">F2P44_23990</name>
</gene>
<keyword evidence="3" id="KW-0378">Hydrolase</keyword>
<feature type="signal peptide" evidence="5">
    <location>
        <begin position="1"/>
        <end position="26"/>
    </location>
</feature>
<evidence type="ECO:0000256" key="2">
    <source>
        <dbReference type="ARBA" id="ARBA00022723"/>
    </source>
</evidence>
<comment type="caution">
    <text evidence="7">The sequence shown here is derived from an EMBL/GenBank/DDBJ whole genome shotgun (WGS) entry which is preliminary data.</text>
</comment>
<evidence type="ECO:0000313" key="8">
    <source>
        <dbReference type="Proteomes" id="UP000621455"/>
    </source>
</evidence>
<dbReference type="Proteomes" id="UP000621455">
    <property type="component" value="Unassembled WGS sequence"/>
</dbReference>
<dbReference type="PANTHER" id="PTHR42978:SF6">
    <property type="entry name" value="QUORUM-QUENCHING LACTONASE YTNP-RELATED"/>
    <property type="match status" value="1"/>
</dbReference>
<keyword evidence="4" id="KW-0862">Zinc</keyword>
<dbReference type="Pfam" id="PF00753">
    <property type="entry name" value="Lactamase_B"/>
    <property type="match status" value="1"/>
</dbReference>
<evidence type="ECO:0000256" key="4">
    <source>
        <dbReference type="ARBA" id="ARBA00022833"/>
    </source>
</evidence>
<evidence type="ECO:0000256" key="1">
    <source>
        <dbReference type="ARBA" id="ARBA00007749"/>
    </source>
</evidence>
<dbReference type="EMBL" id="WHJG01000031">
    <property type="protein sequence ID" value="NHZ82317.1"/>
    <property type="molecule type" value="Genomic_DNA"/>
</dbReference>
<organism evidence="7 8">
    <name type="scientific">Massilia frigida</name>
    <dbReference type="NCBI Taxonomy" id="2609281"/>
    <lineage>
        <taxon>Bacteria</taxon>
        <taxon>Pseudomonadati</taxon>
        <taxon>Pseudomonadota</taxon>
        <taxon>Betaproteobacteria</taxon>
        <taxon>Burkholderiales</taxon>
        <taxon>Oxalobacteraceae</taxon>
        <taxon>Telluria group</taxon>
        <taxon>Massilia</taxon>
    </lineage>
</organism>
<dbReference type="InterPro" id="IPR036866">
    <property type="entry name" value="RibonucZ/Hydroxyglut_hydro"/>
</dbReference>
<dbReference type="InterPro" id="IPR051013">
    <property type="entry name" value="MBL_superfamily_lactonases"/>
</dbReference>
<sequence length="329" mass="35262">MNRNTMTAYIAAALLAFGTLAPHAMAQSAPVSKMTKAQAGYYHFKVGTVNVTALSDGTLAIPPGDLLTNAAPGQVASSLAATFQSTHVHASVNAYLIESGKRLVLVDTGSGELYGPTLNKLVDSLKAVGYQPGQITDILITHIHTDHTGGLMDGKRMVFPNATLHLDARELDYWMSAVKRAKAPDSKRKNFDEALMKVKPYVDAGKVKAFDGATQLAPGLRSVPSYGHTPGHSFYALESGGEKLVFWGDLLHVAEVQLPDPAVTIVFDVDPVAAAAERKRAFAEAAREKYWVAGDHIAFPGVGHLRADGNGYRWVPMPYMNDHVTPAAN</sequence>
<feature type="chain" id="PRO_5046835812" evidence="5">
    <location>
        <begin position="27"/>
        <end position="329"/>
    </location>
</feature>
<evidence type="ECO:0000256" key="5">
    <source>
        <dbReference type="SAM" id="SignalP"/>
    </source>
</evidence>
<proteinExistence type="inferred from homology"/>
<dbReference type="CDD" id="cd07720">
    <property type="entry name" value="OPHC2-like_MBL-fold"/>
    <property type="match status" value="1"/>
</dbReference>
<evidence type="ECO:0000313" key="7">
    <source>
        <dbReference type="EMBL" id="NHZ82317.1"/>
    </source>
</evidence>
<comment type="similarity">
    <text evidence="1">Belongs to the metallo-beta-lactamase superfamily.</text>
</comment>